<proteinExistence type="predicted"/>
<dbReference type="RefSeq" id="WP_039370257.1">
    <property type="nucleotide sequence ID" value="NZ_JWTA01000010.1"/>
</dbReference>
<evidence type="ECO:0000313" key="3">
    <source>
        <dbReference type="Proteomes" id="UP000031167"/>
    </source>
</evidence>
<dbReference type="EMBL" id="JWTA01000010">
    <property type="protein sequence ID" value="KIC62462.1"/>
    <property type="molecule type" value="Genomic_DNA"/>
</dbReference>
<name>A0A0B4D1N1_9FLAO</name>
<keyword evidence="1" id="KW-0732">Signal</keyword>
<evidence type="ECO:0000256" key="1">
    <source>
        <dbReference type="SAM" id="SignalP"/>
    </source>
</evidence>
<dbReference type="Proteomes" id="UP000031167">
    <property type="component" value="Unassembled WGS sequence"/>
</dbReference>
<comment type="caution">
    <text evidence="2">The sequence shown here is derived from an EMBL/GenBank/DDBJ whole genome shotgun (WGS) entry which is preliminary data.</text>
</comment>
<feature type="signal peptide" evidence="1">
    <location>
        <begin position="1"/>
        <end position="22"/>
    </location>
</feature>
<sequence>MEKFQKYCLSVLLVIICSNISAQINNGSLENEDCRFYEIYNQFLNHECEGSREFCVKEKSRSNFAIHQKQNIIDIVGKSLFEKHQYRSCTNKLEANFSEKEKHDLLLKNFEKSSKENFFAEILYFKAKVTKVRNKDYLNLIG</sequence>
<dbReference type="OrthoDB" id="935812at2"/>
<keyword evidence="3" id="KW-1185">Reference proteome</keyword>
<dbReference type="STRING" id="363331.RM51_13110"/>
<reference evidence="2 3" key="1">
    <citation type="submission" date="2014-12" db="EMBL/GenBank/DDBJ databases">
        <title>Genome sequencing of Chryseobacterium taiwanense TPW19.</title>
        <authorList>
            <person name="Tan P.W."/>
            <person name="Chan K.-G."/>
        </authorList>
    </citation>
    <scope>NUCLEOTIDE SEQUENCE [LARGE SCALE GENOMIC DNA]</scope>
    <source>
        <strain evidence="2 3">TPW19</strain>
    </source>
</reference>
<organism evidence="2 3">
    <name type="scientific">Chryseobacterium taiwanense</name>
    <dbReference type="NCBI Taxonomy" id="363331"/>
    <lineage>
        <taxon>Bacteria</taxon>
        <taxon>Pseudomonadati</taxon>
        <taxon>Bacteroidota</taxon>
        <taxon>Flavobacteriia</taxon>
        <taxon>Flavobacteriales</taxon>
        <taxon>Weeksellaceae</taxon>
        <taxon>Chryseobacterium group</taxon>
        <taxon>Chryseobacterium</taxon>
    </lineage>
</organism>
<feature type="chain" id="PRO_5002085103" evidence="1">
    <location>
        <begin position="23"/>
        <end position="142"/>
    </location>
</feature>
<dbReference type="AlphaFoldDB" id="A0A0B4D1N1"/>
<accession>A0A0B4D1N1</accession>
<gene>
    <name evidence="2" type="ORF">RM51_13110</name>
</gene>
<protein>
    <submittedName>
        <fullName evidence="2">Uncharacterized protein</fullName>
    </submittedName>
</protein>
<evidence type="ECO:0000313" key="2">
    <source>
        <dbReference type="EMBL" id="KIC62462.1"/>
    </source>
</evidence>